<evidence type="ECO:0000313" key="2">
    <source>
        <dbReference type="Proteomes" id="UP000006730"/>
    </source>
</evidence>
<name>Q647E0_9VIRU</name>
<dbReference type="Pfam" id="PF22056">
    <property type="entry name" value="ORF239-like"/>
    <property type="match status" value="1"/>
</dbReference>
<dbReference type="EMBL" id="AY722806">
    <property type="protein sequence ID" value="AAU25972.1"/>
    <property type="molecule type" value="Genomic_DNA"/>
</dbReference>
<reference evidence="1 2" key="1">
    <citation type="journal article" date="2006" name="Virology">
        <title>TTSV1, a new virus-like particle isolated from the hyperthermophilic crenarchaeote Thermoproteus tenax.</title>
        <authorList>
            <person name="Ahn D.G."/>
            <person name="Kim S.I."/>
            <person name="Rhee J.K."/>
            <person name="Kim K.P."/>
            <person name="Pan J.G."/>
            <person name="Oh J.W."/>
        </authorList>
    </citation>
    <scope>NUCLEOTIDE SEQUENCE</scope>
</reference>
<dbReference type="InterPro" id="IPR054410">
    <property type="entry name" value="ORF239-like"/>
</dbReference>
<protein>
    <submittedName>
        <fullName evidence="1">Uncharacterized protein</fullName>
    </submittedName>
</protein>
<dbReference type="Proteomes" id="UP000006730">
    <property type="component" value="Segment"/>
</dbReference>
<dbReference type="Gene3D" id="1.25.40.670">
    <property type="match status" value="1"/>
</dbReference>
<evidence type="ECO:0000313" key="1">
    <source>
        <dbReference type="EMBL" id="AAU25972.1"/>
    </source>
</evidence>
<dbReference type="GeneID" id="5141618"/>
<accession>Q647E0</accession>
<sequence>MDSLEMDAEYEWDLDEINSLEFWLDAISFVLPHIEDLPLEQQIEYVRTWGQTVAKARAMRVGEGGYNKEAVDFMADMVVAGKFGVVGPNITRELYEYVRTFGVDQFLFEARDVLKAAYPQIRRASQYYLSIPADAYIDIVSYAAQGKYDDIRRYAEMLIEEGRSPRSVYFNLYYIARATGDREIYGIAREIERLSRKR</sequence>
<proteinExistence type="predicted"/>
<dbReference type="RefSeq" id="YP_164363.1">
    <property type="nucleotide sequence ID" value="NC_006556.1"/>
</dbReference>
<dbReference type="KEGG" id="vg:5141618"/>
<organism evidence="1 2">
    <name type="scientific">Thermoproteus tenax spherical virus 1</name>
    <dbReference type="NCBI Taxonomy" id="292639"/>
    <lineage>
        <taxon>Viruses</taxon>
        <taxon>Viruses incertae sedis</taxon>
        <taxon>Globuloviridae</taxon>
        <taxon>Alphaglobulovirus</taxon>
        <taxon>Alphaglobulovirus cinderense</taxon>
    </lineage>
</organism>
<keyword evidence="2" id="KW-1185">Reference proteome</keyword>
<dbReference type="OrthoDB" id="40864at10239"/>